<organism evidence="2 3">
    <name type="scientific">Phytomonospora endophytica</name>
    <dbReference type="NCBI Taxonomy" id="714109"/>
    <lineage>
        <taxon>Bacteria</taxon>
        <taxon>Bacillati</taxon>
        <taxon>Actinomycetota</taxon>
        <taxon>Actinomycetes</taxon>
        <taxon>Micromonosporales</taxon>
        <taxon>Micromonosporaceae</taxon>
        <taxon>Phytomonospora</taxon>
    </lineage>
</organism>
<evidence type="ECO:0000313" key="2">
    <source>
        <dbReference type="EMBL" id="MBB6036276.1"/>
    </source>
</evidence>
<reference evidence="2 3" key="1">
    <citation type="submission" date="2020-08" db="EMBL/GenBank/DDBJ databases">
        <title>Genomic Encyclopedia of Type Strains, Phase IV (KMG-IV): sequencing the most valuable type-strain genomes for metagenomic binning, comparative biology and taxonomic classification.</title>
        <authorList>
            <person name="Goeker M."/>
        </authorList>
    </citation>
    <scope>NUCLEOTIDE SEQUENCE [LARGE SCALE GENOMIC DNA]</scope>
    <source>
        <strain evidence="2 3">YIM 65646</strain>
    </source>
</reference>
<keyword evidence="1" id="KW-0472">Membrane</keyword>
<accession>A0A841FJA4</accession>
<keyword evidence="1" id="KW-1133">Transmembrane helix</keyword>
<dbReference type="Proteomes" id="UP000548476">
    <property type="component" value="Unassembled WGS sequence"/>
</dbReference>
<protein>
    <recommendedName>
        <fullName evidence="4">PH domain-containing protein</fullName>
    </recommendedName>
</protein>
<sequence length="154" mass="16407">MKITLPMTSAKVGTYVLLALYGVAVAALAVLLFDPELAGERTNPPYLVTPFLTGIAATAWLFFLRPLSARLEGTVLVLRGPRLMKRVDLATTTTASMEQPGTTLVLRPEEGPEVRLPLDAATETQRAALASAFDGNEALSAKEAAARLRMPSIA</sequence>
<dbReference type="RefSeq" id="WP_184789103.1">
    <property type="nucleotide sequence ID" value="NZ_BONT01000046.1"/>
</dbReference>
<gene>
    <name evidence="2" type="ORF">HNR73_004144</name>
</gene>
<keyword evidence="1" id="KW-0812">Transmembrane</keyword>
<feature type="transmembrane region" description="Helical" evidence="1">
    <location>
        <begin position="12"/>
        <end position="33"/>
    </location>
</feature>
<evidence type="ECO:0000313" key="3">
    <source>
        <dbReference type="Proteomes" id="UP000548476"/>
    </source>
</evidence>
<feature type="transmembrane region" description="Helical" evidence="1">
    <location>
        <begin position="45"/>
        <end position="64"/>
    </location>
</feature>
<keyword evidence="3" id="KW-1185">Reference proteome</keyword>
<dbReference type="AlphaFoldDB" id="A0A841FJA4"/>
<dbReference type="EMBL" id="JACHGT010000008">
    <property type="protein sequence ID" value="MBB6036276.1"/>
    <property type="molecule type" value="Genomic_DNA"/>
</dbReference>
<comment type="caution">
    <text evidence="2">The sequence shown here is derived from an EMBL/GenBank/DDBJ whole genome shotgun (WGS) entry which is preliminary data.</text>
</comment>
<proteinExistence type="predicted"/>
<evidence type="ECO:0008006" key="4">
    <source>
        <dbReference type="Google" id="ProtNLM"/>
    </source>
</evidence>
<name>A0A841FJA4_9ACTN</name>
<evidence type="ECO:0000256" key="1">
    <source>
        <dbReference type="SAM" id="Phobius"/>
    </source>
</evidence>